<evidence type="ECO:0000256" key="1">
    <source>
        <dbReference type="ARBA" id="ARBA00006484"/>
    </source>
</evidence>
<dbReference type="PRINTS" id="PR00080">
    <property type="entry name" value="SDRFAMILY"/>
</dbReference>
<dbReference type="Pfam" id="PF13561">
    <property type="entry name" value="adh_short_C2"/>
    <property type="match status" value="1"/>
</dbReference>
<comment type="similarity">
    <text evidence="1">Belongs to the short-chain dehydrogenases/reductases (SDR) family.</text>
</comment>
<gene>
    <name evidence="4" type="ORF">Shyd_35500</name>
</gene>
<dbReference type="InterPro" id="IPR036291">
    <property type="entry name" value="NAD(P)-bd_dom_sf"/>
</dbReference>
<dbReference type="PANTHER" id="PTHR43639:SF1">
    <property type="entry name" value="SHORT-CHAIN DEHYDROGENASE_REDUCTASE FAMILY PROTEIN"/>
    <property type="match status" value="1"/>
</dbReference>
<evidence type="ECO:0000259" key="3">
    <source>
        <dbReference type="SMART" id="SM00822"/>
    </source>
</evidence>
<evidence type="ECO:0000313" key="5">
    <source>
        <dbReference type="Proteomes" id="UP001052739"/>
    </source>
</evidence>
<dbReference type="InterPro" id="IPR020904">
    <property type="entry name" value="Sc_DH/Rdtase_CS"/>
</dbReference>
<dbReference type="CDD" id="cd05233">
    <property type="entry name" value="SDR_c"/>
    <property type="match status" value="1"/>
</dbReference>
<feature type="domain" description="Ketoreductase" evidence="3">
    <location>
        <begin position="17"/>
        <end position="199"/>
    </location>
</feature>
<reference evidence="4" key="1">
    <citation type="submission" date="2024-05" db="EMBL/GenBank/DDBJ databases">
        <title>Whole genome shotgun sequence of Streptomyces hydrogenans NBRC 13475.</title>
        <authorList>
            <person name="Komaki H."/>
            <person name="Tamura T."/>
        </authorList>
    </citation>
    <scope>NUCLEOTIDE SEQUENCE</scope>
    <source>
        <strain evidence="4">NBRC 13475</strain>
    </source>
</reference>
<evidence type="ECO:0000256" key="2">
    <source>
        <dbReference type="ARBA" id="ARBA00023002"/>
    </source>
</evidence>
<dbReference type="PRINTS" id="PR00081">
    <property type="entry name" value="GDHRDH"/>
</dbReference>
<sequence>MTQTAETTLPGLSLTGRHALVTGGTRGLGRAVALALAGLGAHVTACYRSDEEAADALRADLAALPGDHLVLRADVTTEDGARAVADACAARSATLHVLVNTVGTMERAPLAAPGDAVLRRALATNLDAAFLVSREVRPLLTDGSSVVNVGSGAARRGLPGHAAYTASKAGLAGLTRSLAKEWGGAGIRVNLVDPGILGGAALPPAQADHLRGLTSLGRLGTPAEVAGVITFLAGDLAGYVTGATLTADGGI</sequence>
<dbReference type="SUPFAM" id="SSF51735">
    <property type="entry name" value="NAD(P)-binding Rossmann-fold domains"/>
    <property type="match status" value="1"/>
</dbReference>
<dbReference type="PROSITE" id="PS00061">
    <property type="entry name" value="ADH_SHORT"/>
    <property type="match status" value="1"/>
</dbReference>
<dbReference type="SMART" id="SM00822">
    <property type="entry name" value="PKS_KR"/>
    <property type="match status" value="1"/>
</dbReference>
<dbReference type="InterPro" id="IPR057326">
    <property type="entry name" value="KR_dom"/>
</dbReference>
<dbReference type="PANTHER" id="PTHR43639">
    <property type="entry name" value="OXIDOREDUCTASE, SHORT-CHAIN DEHYDROGENASE/REDUCTASE FAMILY (AFU_ORTHOLOGUE AFUA_5G02870)"/>
    <property type="match status" value="1"/>
</dbReference>
<protein>
    <submittedName>
        <fullName evidence="4">Short-chain dehydrogenase</fullName>
    </submittedName>
</protein>
<dbReference type="EMBL" id="BNDW01000019">
    <property type="protein sequence ID" value="GHI22179.1"/>
    <property type="molecule type" value="Genomic_DNA"/>
</dbReference>
<dbReference type="Proteomes" id="UP001052739">
    <property type="component" value="Unassembled WGS sequence"/>
</dbReference>
<evidence type="ECO:0000313" key="4">
    <source>
        <dbReference type="EMBL" id="GHI22179.1"/>
    </source>
</evidence>
<organism evidence="4 5">
    <name type="scientific">Streptomyces hydrogenans</name>
    <dbReference type="NCBI Taxonomy" id="1873719"/>
    <lineage>
        <taxon>Bacteria</taxon>
        <taxon>Bacillati</taxon>
        <taxon>Actinomycetota</taxon>
        <taxon>Actinomycetes</taxon>
        <taxon>Kitasatosporales</taxon>
        <taxon>Streptomycetaceae</taxon>
        <taxon>Streptomyces</taxon>
    </lineage>
</organism>
<keyword evidence="2" id="KW-0560">Oxidoreductase</keyword>
<dbReference type="Gene3D" id="3.40.50.720">
    <property type="entry name" value="NAD(P)-binding Rossmann-like Domain"/>
    <property type="match status" value="1"/>
</dbReference>
<name>A0ABQ3PAX2_9ACTN</name>
<comment type="caution">
    <text evidence="4">The sequence shown here is derived from an EMBL/GenBank/DDBJ whole genome shotgun (WGS) entry which is preliminary data.</text>
</comment>
<dbReference type="InterPro" id="IPR002347">
    <property type="entry name" value="SDR_fam"/>
</dbReference>
<keyword evidence="5" id="KW-1185">Reference proteome</keyword>
<proteinExistence type="inferred from homology"/>
<accession>A0ABQ3PAX2</accession>